<keyword evidence="10" id="KW-0902">Two-component regulatory system</keyword>
<evidence type="ECO:0000313" key="14">
    <source>
        <dbReference type="Proteomes" id="UP000184074"/>
    </source>
</evidence>
<evidence type="ECO:0000256" key="10">
    <source>
        <dbReference type="ARBA" id="ARBA00023012"/>
    </source>
</evidence>
<dbReference type="PRINTS" id="PR00344">
    <property type="entry name" value="BCTRLSENSOR"/>
</dbReference>
<dbReference type="PANTHER" id="PTHR45453">
    <property type="entry name" value="PHOSPHATE REGULON SENSOR PROTEIN PHOR"/>
    <property type="match status" value="1"/>
</dbReference>
<dbReference type="EC" id="2.7.13.3" evidence="3"/>
<dbReference type="STRING" id="1508389.SAMN05444003_0633"/>
<dbReference type="OrthoDB" id="9813151at2"/>
<gene>
    <name evidence="13" type="ORF">SAMN05444003_0633</name>
</gene>
<dbReference type="InterPro" id="IPR050351">
    <property type="entry name" value="BphY/WalK/GraS-like"/>
</dbReference>
<dbReference type="InterPro" id="IPR005467">
    <property type="entry name" value="His_kinase_dom"/>
</dbReference>
<dbReference type="EMBL" id="FQXB01000001">
    <property type="protein sequence ID" value="SHG72132.1"/>
    <property type="molecule type" value="Genomic_DNA"/>
</dbReference>
<evidence type="ECO:0000256" key="2">
    <source>
        <dbReference type="ARBA" id="ARBA00004236"/>
    </source>
</evidence>
<keyword evidence="5" id="KW-0597">Phosphoprotein</keyword>
<evidence type="ECO:0000256" key="3">
    <source>
        <dbReference type="ARBA" id="ARBA00012438"/>
    </source>
</evidence>
<proteinExistence type="predicted"/>
<evidence type="ECO:0000256" key="7">
    <source>
        <dbReference type="ARBA" id="ARBA00022741"/>
    </source>
</evidence>
<evidence type="ECO:0000313" key="13">
    <source>
        <dbReference type="EMBL" id="SHG72132.1"/>
    </source>
</evidence>
<dbReference type="AlphaFoldDB" id="A0A1M5M485"/>
<evidence type="ECO:0000259" key="12">
    <source>
        <dbReference type="PROSITE" id="PS50109"/>
    </source>
</evidence>
<accession>A0A1M5M485</accession>
<dbReference type="PROSITE" id="PS50109">
    <property type="entry name" value="HIS_KIN"/>
    <property type="match status" value="1"/>
</dbReference>
<keyword evidence="9" id="KW-0067">ATP-binding</keyword>
<dbReference type="InterPro" id="IPR003661">
    <property type="entry name" value="HisK_dim/P_dom"/>
</dbReference>
<dbReference type="GO" id="GO:0000155">
    <property type="term" value="F:phosphorelay sensor kinase activity"/>
    <property type="evidence" value="ECO:0007669"/>
    <property type="project" value="InterPro"/>
</dbReference>
<dbReference type="InterPro" id="IPR004358">
    <property type="entry name" value="Sig_transdc_His_kin-like_C"/>
</dbReference>
<dbReference type="GO" id="GO:0005524">
    <property type="term" value="F:ATP binding"/>
    <property type="evidence" value="ECO:0007669"/>
    <property type="project" value="UniProtKB-KW"/>
</dbReference>
<dbReference type="InterPro" id="IPR036097">
    <property type="entry name" value="HisK_dim/P_sf"/>
</dbReference>
<comment type="catalytic activity">
    <reaction evidence="1">
        <text>ATP + protein L-histidine = ADP + protein N-phospho-L-histidine.</text>
        <dbReference type="EC" id="2.7.13.3"/>
    </reaction>
</comment>
<dbReference type="CDD" id="cd00082">
    <property type="entry name" value="HisKA"/>
    <property type="match status" value="1"/>
</dbReference>
<dbReference type="InterPro" id="IPR036890">
    <property type="entry name" value="HATPase_C_sf"/>
</dbReference>
<keyword evidence="11" id="KW-0472">Membrane</keyword>
<comment type="subcellular location">
    <subcellularLocation>
        <location evidence="2">Cell membrane</location>
    </subcellularLocation>
</comment>
<dbReference type="Gene3D" id="3.30.565.10">
    <property type="entry name" value="Histidine kinase-like ATPase, C-terminal domain"/>
    <property type="match status" value="1"/>
</dbReference>
<evidence type="ECO:0000256" key="9">
    <source>
        <dbReference type="ARBA" id="ARBA00022840"/>
    </source>
</evidence>
<feature type="domain" description="Histidine kinase" evidence="12">
    <location>
        <begin position="118"/>
        <end position="343"/>
    </location>
</feature>
<dbReference type="SMART" id="SM00387">
    <property type="entry name" value="HATPase_c"/>
    <property type="match status" value="1"/>
</dbReference>
<dbReference type="GO" id="GO:0005886">
    <property type="term" value="C:plasma membrane"/>
    <property type="evidence" value="ECO:0007669"/>
    <property type="project" value="UniProtKB-SubCell"/>
</dbReference>
<dbReference type="SUPFAM" id="SSF55874">
    <property type="entry name" value="ATPase domain of HSP90 chaperone/DNA topoisomerase II/histidine kinase"/>
    <property type="match status" value="1"/>
</dbReference>
<dbReference type="Pfam" id="PF02518">
    <property type="entry name" value="HATPase_c"/>
    <property type="match status" value="1"/>
</dbReference>
<keyword evidence="14" id="KW-1185">Reference proteome</keyword>
<keyword evidence="8 13" id="KW-0418">Kinase</keyword>
<evidence type="ECO:0000256" key="5">
    <source>
        <dbReference type="ARBA" id="ARBA00022553"/>
    </source>
</evidence>
<evidence type="ECO:0000256" key="11">
    <source>
        <dbReference type="ARBA" id="ARBA00023136"/>
    </source>
</evidence>
<keyword evidence="6" id="KW-0808">Transferase</keyword>
<evidence type="ECO:0000256" key="6">
    <source>
        <dbReference type="ARBA" id="ARBA00022679"/>
    </source>
</evidence>
<reference evidence="13 14" key="1">
    <citation type="submission" date="2016-11" db="EMBL/GenBank/DDBJ databases">
        <authorList>
            <person name="Jaros S."/>
            <person name="Januszkiewicz K."/>
            <person name="Wedrychowicz H."/>
        </authorList>
    </citation>
    <scope>NUCLEOTIDE SEQUENCE [LARGE SCALE GENOMIC DNA]</scope>
    <source>
        <strain evidence="13 14">DSM 28715</strain>
    </source>
</reference>
<keyword evidence="4" id="KW-1003">Cell membrane</keyword>
<dbReference type="Gene3D" id="1.10.287.130">
    <property type="match status" value="1"/>
</dbReference>
<evidence type="ECO:0000256" key="8">
    <source>
        <dbReference type="ARBA" id="ARBA00022777"/>
    </source>
</evidence>
<dbReference type="SMART" id="SM00388">
    <property type="entry name" value="HisKA"/>
    <property type="match status" value="1"/>
</dbReference>
<dbReference type="RefSeq" id="WP_072899199.1">
    <property type="nucleotide sequence ID" value="NZ_FQXB01000001.1"/>
</dbReference>
<name>A0A1M5M485_9RHOB</name>
<dbReference type="InterPro" id="IPR035965">
    <property type="entry name" value="PAS-like_dom_sf"/>
</dbReference>
<keyword evidence="7" id="KW-0547">Nucleotide-binding</keyword>
<dbReference type="SUPFAM" id="SSF47384">
    <property type="entry name" value="Homodimeric domain of signal transducing histidine kinase"/>
    <property type="match status" value="1"/>
</dbReference>
<sequence length="350" mass="38596">MTPDTTAALLETIPTPIILIGRDQTVHAMNEPAERLIGGHMKGRHYITALRQPYLLDKVEQVLRNGEAADARYLGRDAGRDTVFQVHIANSPLGVVLSFKDKTADEDIGQLRRDFVANVSHELRTPLTALTGFIETLRGAAKSDPVAQDRFLSIMEREAGRMTRLVDDLLSLSRVEAEGRVRPSDKVDLSAVVSATIANLEPVLGQSNVQIHVDDQSDGALVQGDQNQLRQVVSNLIENAVKYGHVDGNIFIFITTPSHEVALRAEGLRLIVRDDGPGIAPHHLARLTERFYRVDSHRSREIGGTGLGLAIVKHIVNRHRGRLQIDSVEGEGTIFTIVLPTFFEKQMPVT</sequence>
<dbReference type="GO" id="GO:0004721">
    <property type="term" value="F:phosphoprotein phosphatase activity"/>
    <property type="evidence" value="ECO:0007669"/>
    <property type="project" value="TreeGrafter"/>
</dbReference>
<dbReference type="Gene3D" id="3.30.450.20">
    <property type="entry name" value="PAS domain"/>
    <property type="match status" value="1"/>
</dbReference>
<dbReference type="FunFam" id="3.30.565.10:FF:000006">
    <property type="entry name" value="Sensor histidine kinase WalK"/>
    <property type="match status" value="1"/>
</dbReference>
<dbReference type="PANTHER" id="PTHR45453:SF1">
    <property type="entry name" value="PHOSPHATE REGULON SENSOR PROTEIN PHOR"/>
    <property type="match status" value="1"/>
</dbReference>
<dbReference type="InterPro" id="IPR003594">
    <property type="entry name" value="HATPase_dom"/>
</dbReference>
<evidence type="ECO:0000256" key="4">
    <source>
        <dbReference type="ARBA" id="ARBA00022475"/>
    </source>
</evidence>
<dbReference type="Proteomes" id="UP000184074">
    <property type="component" value="Unassembled WGS sequence"/>
</dbReference>
<dbReference type="GO" id="GO:0016036">
    <property type="term" value="P:cellular response to phosphate starvation"/>
    <property type="evidence" value="ECO:0007669"/>
    <property type="project" value="TreeGrafter"/>
</dbReference>
<dbReference type="FunFam" id="1.10.287.130:FF:000008">
    <property type="entry name" value="Two-component sensor histidine kinase"/>
    <property type="match status" value="1"/>
</dbReference>
<protein>
    <recommendedName>
        <fullName evidence="3">histidine kinase</fullName>
        <ecNumber evidence="3">2.7.13.3</ecNumber>
    </recommendedName>
</protein>
<organism evidence="13 14">
    <name type="scientific">Cognatiyoonia sediminum</name>
    <dbReference type="NCBI Taxonomy" id="1508389"/>
    <lineage>
        <taxon>Bacteria</taxon>
        <taxon>Pseudomonadati</taxon>
        <taxon>Pseudomonadota</taxon>
        <taxon>Alphaproteobacteria</taxon>
        <taxon>Rhodobacterales</taxon>
        <taxon>Paracoccaceae</taxon>
        <taxon>Cognatiyoonia</taxon>
    </lineage>
</organism>
<evidence type="ECO:0000256" key="1">
    <source>
        <dbReference type="ARBA" id="ARBA00000085"/>
    </source>
</evidence>
<dbReference type="Pfam" id="PF00512">
    <property type="entry name" value="HisKA"/>
    <property type="match status" value="1"/>
</dbReference>
<dbReference type="SUPFAM" id="SSF55785">
    <property type="entry name" value="PYP-like sensor domain (PAS domain)"/>
    <property type="match status" value="1"/>
</dbReference>